<dbReference type="EMBL" id="CP071249">
    <property type="protein sequence ID" value="UUF07291.1"/>
    <property type="molecule type" value="Genomic_DNA"/>
</dbReference>
<dbReference type="AlphaFoldDB" id="A0A9Q9CLY7"/>
<keyword evidence="3 10" id="KW-0808">Transferase</keyword>
<protein>
    <recommendedName>
        <fullName evidence="10">Diadenylate cyclase</fullName>
        <shortName evidence="10">DAC</shortName>
        <ecNumber evidence="10">2.7.7.85</ecNumber>
    </recommendedName>
    <alternativeName>
        <fullName evidence="10">Cyclic-di-AMP synthase</fullName>
        <shortName evidence="10">c-di-AMP synthase</shortName>
    </alternativeName>
</protein>
<dbReference type="Gene3D" id="3.40.1700.10">
    <property type="entry name" value="DNA integrity scanning protein, DisA, N-terminal domain"/>
    <property type="match status" value="1"/>
</dbReference>
<dbReference type="InterPro" id="IPR050338">
    <property type="entry name" value="DisA"/>
</dbReference>
<dbReference type="PANTHER" id="PTHR34185">
    <property type="entry name" value="DIADENYLATE CYCLASE"/>
    <property type="match status" value="1"/>
</dbReference>
<dbReference type="InterPro" id="IPR045585">
    <property type="entry name" value="CdaA_N"/>
</dbReference>
<evidence type="ECO:0000313" key="15">
    <source>
        <dbReference type="Proteomes" id="UP001058072"/>
    </source>
</evidence>
<keyword evidence="9 10" id="KW-0472">Membrane</keyword>
<gene>
    <name evidence="13" type="primary">cdaA</name>
    <name evidence="10" type="synonym">dacA</name>
    <name evidence="12" type="ORF">J0J69_09740</name>
    <name evidence="13" type="ORF">J0J70_04145</name>
</gene>
<feature type="transmembrane region" description="Helical" evidence="10">
    <location>
        <begin position="69"/>
        <end position="87"/>
    </location>
</feature>
<evidence type="ECO:0000256" key="4">
    <source>
        <dbReference type="ARBA" id="ARBA00022692"/>
    </source>
</evidence>
<organism evidence="13 15">
    <name type="scientific">Turicibacter bilis</name>
    <dbReference type="NCBI Taxonomy" id="2735723"/>
    <lineage>
        <taxon>Bacteria</taxon>
        <taxon>Bacillati</taxon>
        <taxon>Bacillota</taxon>
        <taxon>Erysipelotrichia</taxon>
        <taxon>Erysipelotrichales</taxon>
        <taxon>Turicibacteraceae</taxon>
        <taxon>Turicibacter</taxon>
    </lineage>
</organism>
<keyword evidence="2 10" id="KW-1003">Cell membrane</keyword>
<comment type="caution">
    <text evidence="10">Lacks conserved residue(s) required for the propagation of feature annotation.</text>
</comment>
<evidence type="ECO:0000259" key="11">
    <source>
        <dbReference type="PROSITE" id="PS51794"/>
    </source>
</evidence>
<dbReference type="PIRSF" id="PIRSF004793">
    <property type="entry name" value="UCP004793"/>
    <property type="match status" value="1"/>
</dbReference>
<feature type="domain" description="DAC" evidence="11">
    <location>
        <begin position="88"/>
        <end position="247"/>
    </location>
</feature>
<keyword evidence="4 10" id="KW-0812">Transmembrane</keyword>
<evidence type="ECO:0000256" key="2">
    <source>
        <dbReference type="ARBA" id="ARBA00022475"/>
    </source>
</evidence>
<evidence type="ECO:0000256" key="9">
    <source>
        <dbReference type="ARBA" id="ARBA00023136"/>
    </source>
</evidence>
<dbReference type="EMBL" id="CP071250">
    <property type="protein sequence ID" value="UUF09661.1"/>
    <property type="molecule type" value="Genomic_DNA"/>
</dbReference>
<dbReference type="GO" id="GO:0106408">
    <property type="term" value="F:diadenylate cyclase activity"/>
    <property type="evidence" value="ECO:0007669"/>
    <property type="project" value="UniProtKB-EC"/>
</dbReference>
<evidence type="ECO:0000256" key="10">
    <source>
        <dbReference type="HAMAP-Rule" id="MF_01499"/>
    </source>
</evidence>
<dbReference type="PANTHER" id="PTHR34185:SF1">
    <property type="entry name" value="DIADENYLATE CYCLASE"/>
    <property type="match status" value="1"/>
</dbReference>
<evidence type="ECO:0000313" key="13">
    <source>
        <dbReference type="EMBL" id="UUF09661.1"/>
    </source>
</evidence>
<dbReference type="NCBIfam" id="TIGR00159">
    <property type="entry name" value="diadenylate cyclase CdaA"/>
    <property type="match status" value="1"/>
</dbReference>
<evidence type="ECO:0000256" key="8">
    <source>
        <dbReference type="ARBA" id="ARBA00022989"/>
    </source>
</evidence>
<evidence type="ECO:0000256" key="3">
    <source>
        <dbReference type="ARBA" id="ARBA00022679"/>
    </source>
</evidence>
<keyword evidence="6 10" id="KW-0547">Nucleotide-binding</keyword>
<evidence type="ECO:0000256" key="6">
    <source>
        <dbReference type="ARBA" id="ARBA00022741"/>
    </source>
</evidence>
<dbReference type="GO" id="GO:0005524">
    <property type="term" value="F:ATP binding"/>
    <property type="evidence" value="ECO:0007669"/>
    <property type="project" value="UniProtKB-UniRule"/>
</dbReference>
<dbReference type="Proteomes" id="UP001058072">
    <property type="component" value="Chromosome"/>
</dbReference>
<sequence length="258" mass="29004">MNTVINAVENISFFDLLLVCLDVYFVWLIIYYILKLIKSNVRAVQILKGVILIYLIDIVSQIFDLYTLNALIGNVIDWGLLAVIIIFQPEIRSGLEQIGRNSTMNRERNVLAEHDVISILANSVEFLAKRRIGALIVIERGVKLDEFITPSTIISGEISQELLTTIFVPTTPLHDGAVMIREGKLYCAGAYLPSTRREDINKAFGTRHRAAIGISEISDSITLVVSEETGRYSIAYKGELKVYDVIDSFKTDLQQYLS</sequence>
<comment type="similarity">
    <text evidence="10">Belongs to the adenylate cyclase family. DacA/CdaA subfamily.</text>
</comment>
<dbReference type="EC" id="2.7.7.85" evidence="10"/>
<dbReference type="HAMAP" id="MF_01499">
    <property type="entry name" value="DacA"/>
    <property type="match status" value="1"/>
</dbReference>
<dbReference type="GO" id="GO:0006171">
    <property type="term" value="P:cAMP biosynthetic process"/>
    <property type="evidence" value="ECO:0007669"/>
    <property type="project" value="InterPro"/>
</dbReference>
<evidence type="ECO:0000313" key="14">
    <source>
        <dbReference type="Proteomes" id="UP001058016"/>
    </source>
</evidence>
<keyword evidence="7 10" id="KW-0067">ATP-binding</keyword>
<comment type="function">
    <text evidence="10">Catalyzes the condensation of 2 ATP molecules into cyclic di-AMP (c-di-AMP), a second messenger used to regulate differing processes in different bacteria.</text>
</comment>
<dbReference type="SUPFAM" id="SSF143597">
    <property type="entry name" value="YojJ-like"/>
    <property type="match status" value="1"/>
</dbReference>
<dbReference type="PROSITE" id="PS51794">
    <property type="entry name" value="DAC"/>
    <property type="match status" value="1"/>
</dbReference>
<name>A0A9Q9CLY7_9FIRM</name>
<dbReference type="InterPro" id="IPR036888">
    <property type="entry name" value="DNA_integrity_DisA_N_sf"/>
</dbReference>
<dbReference type="InterPro" id="IPR034701">
    <property type="entry name" value="CdaA"/>
</dbReference>
<dbReference type="InterPro" id="IPR014046">
    <property type="entry name" value="C-di-AMP_synthase"/>
</dbReference>
<accession>A0A9Q9CLY7</accession>
<evidence type="ECO:0000256" key="1">
    <source>
        <dbReference type="ARBA" id="ARBA00000877"/>
    </source>
</evidence>
<dbReference type="GO" id="GO:0004016">
    <property type="term" value="F:adenylate cyclase activity"/>
    <property type="evidence" value="ECO:0007669"/>
    <property type="project" value="UniProtKB-UniRule"/>
</dbReference>
<evidence type="ECO:0000313" key="12">
    <source>
        <dbReference type="EMBL" id="UUF07291.1"/>
    </source>
</evidence>
<comment type="subunit">
    <text evidence="10">Probably a homodimer.</text>
</comment>
<feature type="transmembrane region" description="Helical" evidence="10">
    <location>
        <begin position="46"/>
        <end position="63"/>
    </location>
</feature>
<evidence type="ECO:0000256" key="7">
    <source>
        <dbReference type="ARBA" id="ARBA00022840"/>
    </source>
</evidence>
<comment type="catalytic activity">
    <reaction evidence="1 10">
        <text>2 ATP = 3',3'-c-di-AMP + 2 diphosphate</text>
        <dbReference type="Rhea" id="RHEA:35655"/>
        <dbReference type="ChEBI" id="CHEBI:30616"/>
        <dbReference type="ChEBI" id="CHEBI:33019"/>
        <dbReference type="ChEBI" id="CHEBI:71500"/>
        <dbReference type="EC" id="2.7.7.85"/>
    </reaction>
</comment>
<evidence type="ECO:0000256" key="5">
    <source>
        <dbReference type="ARBA" id="ARBA00022695"/>
    </source>
</evidence>
<keyword evidence="14" id="KW-1185">Reference proteome</keyword>
<reference evidence="13 14" key="1">
    <citation type="submission" date="2021-03" db="EMBL/GenBank/DDBJ databases">
        <title>Comparative Genomics and Metabolomics in the genus Turicibacter.</title>
        <authorList>
            <person name="Maki J."/>
            <person name="Looft T."/>
        </authorList>
    </citation>
    <scope>NUCLEOTIDE SEQUENCE</scope>
    <source>
        <strain evidence="13">ISU324</strain>
        <strain evidence="12 14">MMM721</strain>
    </source>
</reference>
<feature type="transmembrane region" description="Helical" evidence="10">
    <location>
        <begin position="12"/>
        <end position="34"/>
    </location>
</feature>
<dbReference type="Pfam" id="PF02457">
    <property type="entry name" value="DAC"/>
    <property type="match status" value="1"/>
</dbReference>
<keyword evidence="5 10" id="KW-0548">Nucleotidyltransferase</keyword>
<proteinExistence type="inferred from homology"/>
<dbReference type="Proteomes" id="UP001058016">
    <property type="component" value="Chromosome"/>
</dbReference>
<dbReference type="InterPro" id="IPR003390">
    <property type="entry name" value="DNA_integrity_scan_DisA_N"/>
</dbReference>
<dbReference type="Pfam" id="PF19293">
    <property type="entry name" value="CdaA_N"/>
    <property type="match status" value="1"/>
</dbReference>
<keyword evidence="8 10" id="KW-1133">Transmembrane helix</keyword>